<dbReference type="OrthoDB" id="5125733at2759"/>
<accession>A0A6A6RUM4</accession>
<evidence type="ECO:0000259" key="1">
    <source>
        <dbReference type="Pfam" id="PF06985"/>
    </source>
</evidence>
<gene>
    <name evidence="2" type="ORF">P280DRAFT_550704</name>
</gene>
<sequence length="644" mass="74381">MTTEPISLMLSQHGESRIREATEAERAQKPHTCEYCARILIHIKPSYGTCENRIVQGEVEGLTSELILTAASKGCPFLTWFLSEQQDWRYFGFNNIWCKAWFEIEPGHRIRIYFMREEARPEWLREFPPWPISAATPSAFDLMRQWLRCCLHDPDHVNCSLPNRKSPDFTPRRLIEVPTSKHATSVRIIETNSKPVVWAALSYVWGGPQAMATTVSNFVNGQRVVQLHQLPNTILDAMLVAHELNINYLWVDSMCIVQDDPDDLPQELATMPQTYQGAVITIAASNSDNIAHGFLSPRTHRADSMMVAWTDDSHSSGKILLRLDEYSPEPIDRRAWTFQEKLNSPRLLSFTKNILLWDCSVRHKDYDFHELYQDHGDISTAKDVLGRSHNDYMAVKTWNAMLREYGTRKLTFPDDKLIALSAVAAEFKTDTKWTYLAGVWRNGSRLQAYWYFYRGPGNKRQRKVRAPSWSWASIDPSPNRQLMHQEPDFIPIIDAHVELCDQRLSYGNAKSGRMVIECQAVRMQVRRNRLNRWYISKTTGDRSLRVGDTRFSIVFYDHFEIYFDAPEDDFDNLNSSDIDVHIIRVAHEKGESNVGLILNRVSGPDKLWQRVGLWSNNSPVDSKVRHGLFMKQFTGVVPRQMVVI</sequence>
<feature type="domain" description="Heterokaryon incompatibility" evidence="1">
    <location>
        <begin position="198"/>
        <end position="340"/>
    </location>
</feature>
<dbReference type="EMBL" id="MU006787">
    <property type="protein sequence ID" value="KAF2639266.1"/>
    <property type="molecule type" value="Genomic_DNA"/>
</dbReference>
<dbReference type="AlphaFoldDB" id="A0A6A6RUM4"/>
<dbReference type="Proteomes" id="UP000799753">
    <property type="component" value="Unassembled WGS sequence"/>
</dbReference>
<proteinExistence type="predicted"/>
<keyword evidence="3" id="KW-1185">Reference proteome</keyword>
<dbReference type="Pfam" id="PF06985">
    <property type="entry name" value="HET"/>
    <property type="match status" value="1"/>
</dbReference>
<name>A0A6A6RUM4_9PLEO</name>
<evidence type="ECO:0000313" key="3">
    <source>
        <dbReference type="Proteomes" id="UP000799753"/>
    </source>
</evidence>
<dbReference type="PANTHER" id="PTHR33112">
    <property type="entry name" value="DOMAIN PROTEIN, PUTATIVE-RELATED"/>
    <property type="match status" value="1"/>
</dbReference>
<protein>
    <submittedName>
        <fullName evidence="2">HET-domain-containing protein</fullName>
    </submittedName>
</protein>
<evidence type="ECO:0000313" key="2">
    <source>
        <dbReference type="EMBL" id="KAF2639266.1"/>
    </source>
</evidence>
<organism evidence="2 3">
    <name type="scientific">Massarina eburnea CBS 473.64</name>
    <dbReference type="NCBI Taxonomy" id="1395130"/>
    <lineage>
        <taxon>Eukaryota</taxon>
        <taxon>Fungi</taxon>
        <taxon>Dikarya</taxon>
        <taxon>Ascomycota</taxon>
        <taxon>Pezizomycotina</taxon>
        <taxon>Dothideomycetes</taxon>
        <taxon>Pleosporomycetidae</taxon>
        <taxon>Pleosporales</taxon>
        <taxon>Massarineae</taxon>
        <taxon>Massarinaceae</taxon>
        <taxon>Massarina</taxon>
    </lineage>
</organism>
<dbReference type="PANTHER" id="PTHR33112:SF16">
    <property type="entry name" value="HETEROKARYON INCOMPATIBILITY DOMAIN-CONTAINING PROTEIN"/>
    <property type="match status" value="1"/>
</dbReference>
<reference evidence="2" key="1">
    <citation type="journal article" date="2020" name="Stud. Mycol.">
        <title>101 Dothideomycetes genomes: a test case for predicting lifestyles and emergence of pathogens.</title>
        <authorList>
            <person name="Haridas S."/>
            <person name="Albert R."/>
            <person name="Binder M."/>
            <person name="Bloem J."/>
            <person name="Labutti K."/>
            <person name="Salamov A."/>
            <person name="Andreopoulos B."/>
            <person name="Baker S."/>
            <person name="Barry K."/>
            <person name="Bills G."/>
            <person name="Bluhm B."/>
            <person name="Cannon C."/>
            <person name="Castanera R."/>
            <person name="Culley D."/>
            <person name="Daum C."/>
            <person name="Ezra D."/>
            <person name="Gonzalez J."/>
            <person name="Henrissat B."/>
            <person name="Kuo A."/>
            <person name="Liang C."/>
            <person name="Lipzen A."/>
            <person name="Lutzoni F."/>
            <person name="Magnuson J."/>
            <person name="Mondo S."/>
            <person name="Nolan M."/>
            <person name="Ohm R."/>
            <person name="Pangilinan J."/>
            <person name="Park H.-J."/>
            <person name="Ramirez L."/>
            <person name="Alfaro M."/>
            <person name="Sun H."/>
            <person name="Tritt A."/>
            <person name="Yoshinaga Y."/>
            <person name="Zwiers L.-H."/>
            <person name="Turgeon B."/>
            <person name="Goodwin S."/>
            <person name="Spatafora J."/>
            <person name="Crous P."/>
            <person name="Grigoriev I."/>
        </authorList>
    </citation>
    <scope>NUCLEOTIDE SEQUENCE</scope>
    <source>
        <strain evidence="2">CBS 473.64</strain>
    </source>
</reference>
<dbReference type="InterPro" id="IPR010730">
    <property type="entry name" value="HET"/>
</dbReference>